<organism evidence="4 5">
    <name type="scientific">Kingdonia uniflora</name>
    <dbReference type="NCBI Taxonomy" id="39325"/>
    <lineage>
        <taxon>Eukaryota</taxon>
        <taxon>Viridiplantae</taxon>
        <taxon>Streptophyta</taxon>
        <taxon>Embryophyta</taxon>
        <taxon>Tracheophyta</taxon>
        <taxon>Spermatophyta</taxon>
        <taxon>Magnoliopsida</taxon>
        <taxon>Ranunculales</taxon>
        <taxon>Circaeasteraceae</taxon>
        <taxon>Kingdonia</taxon>
    </lineage>
</organism>
<comment type="caution">
    <text evidence="4">The sequence shown here is derived from an EMBL/GenBank/DDBJ whole genome shotgun (WGS) entry which is preliminary data.</text>
</comment>
<proteinExistence type="predicted"/>
<name>A0A7J7MVC7_9MAGN</name>
<dbReference type="GO" id="GO:0016787">
    <property type="term" value="F:hydrolase activity"/>
    <property type="evidence" value="ECO:0007669"/>
    <property type="project" value="InterPro"/>
</dbReference>
<dbReference type="EMBL" id="JACGCM010001215">
    <property type="protein sequence ID" value="KAF6158881.1"/>
    <property type="molecule type" value="Genomic_DNA"/>
</dbReference>
<dbReference type="InterPro" id="IPR036638">
    <property type="entry name" value="HLH_DNA-bd_sf"/>
</dbReference>
<evidence type="ECO:0000256" key="2">
    <source>
        <dbReference type="ARBA" id="ARBA00023163"/>
    </source>
</evidence>
<accession>A0A7J7MVC7</accession>
<keyword evidence="5" id="KW-1185">Reference proteome</keyword>
<dbReference type="InterPro" id="IPR045239">
    <property type="entry name" value="bHLH95_bHLH"/>
</dbReference>
<dbReference type="PANTHER" id="PTHR23024:SF113">
    <property type="entry name" value="CARBOXYLESTERASE 8-RELATED"/>
    <property type="match status" value="1"/>
</dbReference>
<keyword evidence="2" id="KW-0804">Transcription</keyword>
<dbReference type="Gene3D" id="3.40.50.1820">
    <property type="entry name" value="alpha/beta hydrolase"/>
    <property type="match status" value="1"/>
</dbReference>
<dbReference type="CDD" id="cd11393">
    <property type="entry name" value="bHLH_AtbHLH_like"/>
    <property type="match status" value="1"/>
</dbReference>
<dbReference type="InterPro" id="IPR050466">
    <property type="entry name" value="Carboxylest/Gibb_receptor"/>
</dbReference>
<dbReference type="InterPro" id="IPR029058">
    <property type="entry name" value="AB_hydrolase_fold"/>
</dbReference>
<dbReference type="PANTHER" id="PTHR23024">
    <property type="entry name" value="ARYLACETAMIDE DEACETYLASE"/>
    <property type="match status" value="1"/>
</dbReference>
<dbReference type="GO" id="GO:0046983">
    <property type="term" value="F:protein dimerization activity"/>
    <property type="evidence" value="ECO:0007669"/>
    <property type="project" value="InterPro"/>
</dbReference>
<dbReference type="Proteomes" id="UP000541444">
    <property type="component" value="Unassembled WGS sequence"/>
</dbReference>
<evidence type="ECO:0000313" key="5">
    <source>
        <dbReference type="Proteomes" id="UP000541444"/>
    </source>
</evidence>
<evidence type="ECO:0000256" key="1">
    <source>
        <dbReference type="ARBA" id="ARBA00023015"/>
    </source>
</evidence>
<gene>
    <name evidence="4" type="ORF">GIB67_012298</name>
</gene>
<feature type="domain" description="Alpha/beta hydrolase fold-3" evidence="3">
    <location>
        <begin position="4"/>
        <end position="108"/>
    </location>
</feature>
<dbReference type="SUPFAM" id="SSF47459">
    <property type="entry name" value="HLH, helix-loop-helix DNA-binding domain"/>
    <property type="match status" value="1"/>
</dbReference>
<dbReference type="Pfam" id="PF07859">
    <property type="entry name" value="Abhydrolase_3"/>
    <property type="match status" value="1"/>
</dbReference>
<reference evidence="4 5" key="1">
    <citation type="journal article" date="2020" name="IScience">
        <title>Genome Sequencing of the Endangered Kingdonia uniflora (Circaeasteraceae, Ranunculales) Reveals Potential Mechanisms of Evolutionary Specialization.</title>
        <authorList>
            <person name="Sun Y."/>
            <person name="Deng T."/>
            <person name="Zhang A."/>
            <person name="Moore M.J."/>
            <person name="Landis J.B."/>
            <person name="Lin N."/>
            <person name="Zhang H."/>
            <person name="Zhang X."/>
            <person name="Huang J."/>
            <person name="Zhang X."/>
            <person name="Sun H."/>
            <person name="Wang H."/>
        </authorList>
    </citation>
    <scope>NUCLEOTIDE SEQUENCE [LARGE SCALE GENOMIC DNA]</scope>
    <source>
        <strain evidence="4">TB1705</strain>
        <tissue evidence="4">Leaf</tissue>
    </source>
</reference>
<dbReference type="OrthoDB" id="408631at2759"/>
<evidence type="ECO:0000259" key="3">
    <source>
        <dbReference type="Pfam" id="PF07859"/>
    </source>
</evidence>
<keyword evidence="1" id="KW-0805">Transcription regulation</keyword>
<evidence type="ECO:0000313" key="4">
    <source>
        <dbReference type="EMBL" id="KAF6158881.1"/>
    </source>
</evidence>
<dbReference type="SUPFAM" id="SSF53474">
    <property type="entry name" value="alpha/beta-Hydrolases"/>
    <property type="match status" value="1"/>
</dbReference>
<dbReference type="Gene3D" id="4.10.280.10">
    <property type="entry name" value="Helix-loop-helix DNA-binding domain"/>
    <property type="match status" value="1"/>
</dbReference>
<sequence length="394" mass="44663">MRTFPSELPCILLSLDYRLAPENRLPVAYDDSVELLCWLKQQAMDPNSDPWLRDYADFSRCYIMGTSSGANIAYRTDLCSSDLDLEPVKIAGIIFNQPFFGGEVKTESEIALANDEGTPLLGTYTNKIGKLPKVLISGIEGDPFLDRQMELVAMLIRNGVQITAYFDDIGFHCVDYLDPKHHLRMITYLREFMDICNGSFFEDYLISNGHHFETFSPSSPMDIPQFPLPGLTPSKRQPESFVYPVLQSKPVVEQNTRKRTSTSVDDQTINYKIPMKKLKKQKKMGVSTEDKQPLSNIQEHKAPIKRSQKIVDRITTLQKLVSPYGKADTASVLQQASAQIKYLHEKIQQLSKNYMDAGRPHPHIAQESEVDPRSRGLCIVPMSLAQKLPKEDQD</sequence>
<dbReference type="InterPro" id="IPR013094">
    <property type="entry name" value="AB_hydrolase_3"/>
</dbReference>
<protein>
    <recommendedName>
        <fullName evidence="3">Alpha/beta hydrolase fold-3 domain-containing protein</fullName>
    </recommendedName>
</protein>
<dbReference type="AlphaFoldDB" id="A0A7J7MVC7"/>